<feature type="transmembrane region" description="Helical" evidence="1">
    <location>
        <begin position="545"/>
        <end position="567"/>
    </location>
</feature>
<feature type="transmembrane region" description="Helical" evidence="1">
    <location>
        <begin position="573"/>
        <end position="592"/>
    </location>
</feature>
<evidence type="ECO:0000256" key="1">
    <source>
        <dbReference type="SAM" id="Phobius"/>
    </source>
</evidence>
<evidence type="ECO:0000313" key="2">
    <source>
        <dbReference type="EMBL" id="QWG11497.1"/>
    </source>
</evidence>
<protein>
    <recommendedName>
        <fullName evidence="4">Alpha/beta hydrolase</fullName>
    </recommendedName>
</protein>
<name>A0A975NAH6_9BRAD</name>
<evidence type="ECO:0000313" key="3">
    <source>
        <dbReference type="Proteomes" id="UP000680839"/>
    </source>
</evidence>
<keyword evidence="1" id="KW-0812">Transmembrane</keyword>
<organism evidence="2 3">
    <name type="scientific">Bradyrhizobium sediminis</name>
    <dbReference type="NCBI Taxonomy" id="2840469"/>
    <lineage>
        <taxon>Bacteria</taxon>
        <taxon>Pseudomonadati</taxon>
        <taxon>Pseudomonadota</taxon>
        <taxon>Alphaproteobacteria</taxon>
        <taxon>Hyphomicrobiales</taxon>
        <taxon>Nitrobacteraceae</taxon>
        <taxon>Bradyrhizobium</taxon>
    </lineage>
</organism>
<dbReference type="RefSeq" id="WP_215620374.1">
    <property type="nucleotide sequence ID" value="NZ_CP076134.1"/>
</dbReference>
<keyword evidence="1" id="KW-1133">Transmembrane helix</keyword>
<feature type="transmembrane region" description="Helical" evidence="1">
    <location>
        <begin position="287"/>
        <end position="307"/>
    </location>
</feature>
<accession>A0A975NAH6</accession>
<gene>
    <name evidence="2" type="ORF">KMZ29_17375</name>
</gene>
<feature type="transmembrane region" description="Helical" evidence="1">
    <location>
        <begin position="240"/>
        <end position="267"/>
    </location>
</feature>
<proteinExistence type="predicted"/>
<sequence length="602" mass="67038">MASDLDNAERPKDEAGGADRASYSSVVYFHGMGSQRRYEETSRLIDCLDRYLVGQHRAGNSLGMLRNIRVRVEPLRSAQASSDIVGYIRTVFATGPQVREAISVRFYEVYWAPIMAGNKSPWGVTKWLFKQPLRPWRTLRSPWRERQRLRRASLAALFERKHAQPPVEIEERDYARLISLYDDFEGLEAQRHFPEGSFDEFLSFIAEEAKSKPDTARRLEALARAWYAAYRSEELRNAAILAIMALALVLLAGATLFGVLIVLQSMLAFRPLADVLTQLGAPLKADWKTVVAIAASLAGLVGIGRFLTDYLGDVEAWATYEETDIKHMARNKVLDQSLELLAHVLGDPACERVTVVAHSLGTSVAHDALLALTRRNRAFKPEDPIAGPVPMNKIEHFVTMGSPIDKIEYFFESYSSPSHRYKRVVEALRGDIGAPPFTRNRHPYIHWINFWDQGDAISGALHSPAGAVDFNQRVDNVHVANFGFPDPGASHGGYFNNRTVIDALFRIIYRRDGSFRTLTQPDPGGPYDYESVYQGPGEPLGTRSVYALLAFATPLLVVVGLAAWLFNLRMPGYGAWGLAALAVTALAGGYIASRLKGQRNAI</sequence>
<dbReference type="EMBL" id="CP076134">
    <property type="protein sequence ID" value="QWG11497.1"/>
    <property type="molecule type" value="Genomic_DNA"/>
</dbReference>
<keyword evidence="1" id="KW-0472">Membrane</keyword>
<dbReference type="Proteomes" id="UP000680839">
    <property type="component" value="Chromosome"/>
</dbReference>
<dbReference type="AlphaFoldDB" id="A0A975NAH6"/>
<dbReference type="Gene3D" id="3.40.50.1820">
    <property type="entry name" value="alpha/beta hydrolase"/>
    <property type="match status" value="1"/>
</dbReference>
<evidence type="ECO:0008006" key="4">
    <source>
        <dbReference type="Google" id="ProtNLM"/>
    </source>
</evidence>
<reference evidence="2" key="1">
    <citation type="submission" date="2021-06" db="EMBL/GenBank/DDBJ databases">
        <title>Bradyrhizobium sp. S2-20-1 Genome sequencing.</title>
        <authorList>
            <person name="Jin L."/>
        </authorList>
    </citation>
    <scope>NUCLEOTIDE SEQUENCE</scope>
    <source>
        <strain evidence="2">S2-20-1</strain>
    </source>
</reference>
<dbReference type="InterPro" id="IPR029058">
    <property type="entry name" value="AB_hydrolase_fold"/>
</dbReference>
<dbReference type="SUPFAM" id="SSF53474">
    <property type="entry name" value="alpha/beta-Hydrolases"/>
    <property type="match status" value="1"/>
</dbReference>